<comment type="function">
    <text evidence="8">Component of the ERMES/MDM complex, which serves as a molecular tether to connect the endoplasmic reticulum (ER) and mitochondria. Components of this complex are involved in the control of mitochondrial shape and protein biogenesis, and function in nonvesicular lipid trafficking between the ER and mitochondria. The MDM12-MMM1 subcomplex functions in the major beta-barrel assembly pathway that is responsible for biogenesis of all outer membrane beta-barrel proteins, and acts in a late step after the SAM complex. The MDM10-MDM12-MMM1 subcomplex further acts in the TOM40-specific pathway after the action of the MDM12-MMM1 complex. Essential for establishing and maintaining the structure of mitochondria and maintenance of mtDNA nucleoids.</text>
</comment>
<feature type="region of interest" description="Disordered" evidence="9">
    <location>
        <begin position="86"/>
        <end position="106"/>
    </location>
</feature>
<evidence type="ECO:0000256" key="1">
    <source>
        <dbReference type="ARBA" id="ARBA00022448"/>
    </source>
</evidence>
<proteinExistence type="inferred from homology"/>
<evidence type="ECO:0000256" key="2">
    <source>
        <dbReference type="ARBA" id="ARBA00022692"/>
    </source>
</evidence>
<feature type="compositionally biased region" description="Polar residues" evidence="9">
    <location>
        <begin position="86"/>
        <end position="102"/>
    </location>
</feature>
<evidence type="ECO:0000313" key="12">
    <source>
        <dbReference type="EMBL" id="KAJ1977522.1"/>
    </source>
</evidence>
<comment type="similarity">
    <text evidence="8">Belongs to the MMM1 family.</text>
</comment>
<evidence type="ECO:0000256" key="10">
    <source>
        <dbReference type="SAM" id="Phobius"/>
    </source>
</evidence>
<organism evidence="12 13">
    <name type="scientific">Dimargaris verticillata</name>
    <dbReference type="NCBI Taxonomy" id="2761393"/>
    <lineage>
        <taxon>Eukaryota</taxon>
        <taxon>Fungi</taxon>
        <taxon>Fungi incertae sedis</taxon>
        <taxon>Zoopagomycota</taxon>
        <taxon>Kickxellomycotina</taxon>
        <taxon>Dimargaritomycetes</taxon>
        <taxon>Dimargaritales</taxon>
        <taxon>Dimargaritaceae</taxon>
        <taxon>Dimargaris</taxon>
    </lineage>
</organism>
<dbReference type="Pfam" id="PF10296">
    <property type="entry name" value="MMM1"/>
    <property type="match status" value="2"/>
</dbReference>
<dbReference type="OrthoDB" id="5599157at2759"/>
<dbReference type="AlphaFoldDB" id="A0A9W8B0M3"/>
<feature type="topological domain" description="Lumenal" evidence="8">
    <location>
        <begin position="1"/>
        <end position="17"/>
    </location>
</feature>
<dbReference type="GO" id="GO:0015914">
    <property type="term" value="P:phospholipid transport"/>
    <property type="evidence" value="ECO:0007669"/>
    <property type="project" value="TreeGrafter"/>
</dbReference>
<feature type="compositionally biased region" description="Polar residues" evidence="9">
    <location>
        <begin position="348"/>
        <end position="363"/>
    </location>
</feature>
<feature type="topological domain" description="Cytoplasmic" evidence="8">
    <location>
        <begin position="39"/>
        <end position="376"/>
    </location>
</feature>
<dbReference type="InterPro" id="IPR027537">
    <property type="entry name" value="Mmm1"/>
</dbReference>
<evidence type="ECO:0000256" key="3">
    <source>
        <dbReference type="ARBA" id="ARBA00022824"/>
    </source>
</evidence>
<evidence type="ECO:0000256" key="7">
    <source>
        <dbReference type="ARBA" id="ARBA00023136"/>
    </source>
</evidence>
<dbReference type="HAMAP" id="MF_03103">
    <property type="entry name" value="Mmm1"/>
    <property type="match status" value="1"/>
</dbReference>
<keyword evidence="4 8" id="KW-1133">Transmembrane helix</keyword>
<keyword evidence="3 8" id="KW-0256">Endoplasmic reticulum</keyword>
<evidence type="ECO:0000256" key="8">
    <source>
        <dbReference type="HAMAP-Rule" id="MF_03103"/>
    </source>
</evidence>
<keyword evidence="1" id="KW-0813">Transport</keyword>
<feature type="transmembrane region" description="Helical" evidence="10">
    <location>
        <begin position="12"/>
        <end position="37"/>
    </location>
</feature>
<feature type="domain" description="SMP-LTD" evidence="11">
    <location>
        <begin position="145"/>
        <end position="339"/>
    </location>
</feature>
<keyword evidence="5" id="KW-0445">Lipid transport</keyword>
<keyword evidence="2 8" id="KW-0812">Transmembrane</keyword>
<evidence type="ECO:0000256" key="9">
    <source>
        <dbReference type="SAM" id="MobiDB-lite"/>
    </source>
</evidence>
<keyword evidence="13" id="KW-1185">Reference proteome</keyword>
<gene>
    <name evidence="8 12" type="primary">MMM1</name>
    <name evidence="12" type="ORF">H4R34_003550</name>
</gene>
<dbReference type="GO" id="GO:0032865">
    <property type="term" value="C:ERMES complex"/>
    <property type="evidence" value="ECO:0007669"/>
    <property type="project" value="UniProtKB-UniRule"/>
</dbReference>
<dbReference type="PANTHER" id="PTHR13466">
    <property type="entry name" value="TEX2 PROTEIN-RELATED"/>
    <property type="match status" value="1"/>
</dbReference>
<evidence type="ECO:0000256" key="5">
    <source>
        <dbReference type="ARBA" id="ARBA00023055"/>
    </source>
</evidence>
<dbReference type="PANTHER" id="PTHR13466:SF0">
    <property type="entry name" value="SMP-LTD DOMAIN-CONTAINING PROTEIN"/>
    <property type="match status" value="1"/>
</dbReference>
<dbReference type="PROSITE" id="PS51847">
    <property type="entry name" value="SMP"/>
    <property type="match status" value="1"/>
</dbReference>
<evidence type="ECO:0000313" key="13">
    <source>
        <dbReference type="Proteomes" id="UP001151582"/>
    </source>
</evidence>
<dbReference type="InterPro" id="IPR031468">
    <property type="entry name" value="SMP_LBD"/>
</dbReference>
<reference evidence="12" key="1">
    <citation type="submission" date="2022-07" db="EMBL/GenBank/DDBJ databases">
        <title>Phylogenomic reconstructions and comparative analyses of Kickxellomycotina fungi.</title>
        <authorList>
            <person name="Reynolds N.K."/>
            <person name="Stajich J.E."/>
            <person name="Barry K."/>
            <person name="Grigoriev I.V."/>
            <person name="Crous P."/>
            <person name="Smith M.E."/>
        </authorList>
    </citation>
    <scope>NUCLEOTIDE SEQUENCE</scope>
    <source>
        <strain evidence="12">RSA 567</strain>
    </source>
</reference>
<evidence type="ECO:0000256" key="6">
    <source>
        <dbReference type="ARBA" id="ARBA00023121"/>
    </source>
</evidence>
<dbReference type="GO" id="GO:0005789">
    <property type="term" value="C:endoplasmic reticulum membrane"/>
    <property type="evidence" value="ECO:0007669"/>
    <property type="project" value="UniProtKB-SubCell"/>
</dbReference>
<feature type="region of interest" description="Disordered" evidence="9">
    <location>
        <begin position="344"/>
        <end position="376"/>
    </location>
</feature>
<name>A0A9W8B0M3_9FUNG</name>
<keyword evidence="7 8" id="KW-0472">Membrane</keyword>
<dbReference type="InterPro" id="IPR019411">
    <property type="entry name" value="MMM1_dom"/>
</dbReference>
<dbReference type="GO" id="GO:0008289">
    <property type="term" value="F:lipid binding"/>
    <property type="evidence" value="ECO:0007669"/>
    <property type="project" value="UniProtKB-KW"/>
</dbReference>
<dbReference type="GO" id="GO:1990456">
    <property type="term" value="P:mitochondrion-endoplasmic reticulum membrane tethering"/>
    <property type="evidence" value="ECO:0007669"/>
    <property type="project" value="TreeGrafter"/>
</dbReference>
<keyword evidence="6" id="KW-0446">Lipid-binding</keyword>
<comment type="caution">
    <text evidence="12">The sequence shown here is derived from an EMBL/GenBank/DDBJ whole genome shotgun (WGS) entry which is preliminary data.</text>
</comment>
<dbReference type="GO" id="GO:0045040">
    <property type="term" value="P:protein insertion into mitochondrial outer membrane"/>
    <property type="evidence" value="ECO:0007669"/>
    <property type="project" value="UniProtKB-UniRule"/>
</dbReference>
<evidence type="ECO:0000259" key="11">
    <source>
        <dbReference type="PROSITE" id="PS51847"/>
    </source>
</evidence>
<dbReference type="CDD" id="cd21671">
    <property type="entry name" value="SMP_Mmm1"/>
    <property type="match status" value="1"/>
</dbReference>
<comment type="subcellular location">
    <subcellularLocation>
        <location evidence="8">Endoplasmic reticulum membrane</location>
        <topology evidence="8">Single-pass type I membrane protein</topology>
    </subcellularLocation>
    <text evidence="8">The ERMES/MDM complex localizes to a few discrete foci (around 10 per single cell), that represent mitochondria-endoplasmic reticulum junctions. These foci are often found next to mtDNA nucleoids.</text>
</comment>
<dbReference type="Proteomes" id="UP001151582">
    <property type="component" value="Unassembled WGS sequence"/>
</dbReference>
<dbReference type="EMBL" id="JANBQB010000341">
    <property type="protein sequence ID" value="KAJ1977522.1"/>
    <property type="molecule type" value="Genomic_DNA"/>
</dbReference>
<evidence type="ECO:0000256" key="4">
    <source>
        <dbReference type="ARBA" id="ARBA00022989"/>
    </source>
</evidence>
<sequence>MDRDYGFYYASFQFAQGFVLGQVFVLVILFAIIRYVLFDDGQSNSTASVTSTGPDARLGRPLRTFSLRQSLSWLDAYRDRFTTASSNPSFREASRAQSSSDSTRAHPLASQTITSIPCNDSLATVAPLDVKQLFAQIGCDYNEATVESCQWVNLLIAYVLTKYRANLDLQRQWQQRLMRWINDPSVRPSFLADVVLTTLDLGTQLPTLHQVKVVPSLTFNSTQWHFAVSHRDILTLGIDTKIVVNWPKPSLAALPVSLLVSVVQFTGTITVELLQHHATPSVAIAVLPDYTLELGVQSLLGHRAKVPNLPKVRELIISRIQAAFRRHVVAPAFQVVDLPTFTGVRQPRPSTKRQPMSTSSKSNIRPRPTQYRWRDD</sequence>
<protein>
    <recommendedName>
        <fullName evidence="8">Maintenance of mitochondrial morphology protein 1</fullName>
    </recommendedName>
</protein>
<accession>A0A9W8B0M3</accession>
<comment type="subunit">
    <text evidence="8">Homodimer. Component of the ER-mitochondria encounter structure (ERMES) or MDM complex, composed of MMM1, MDM10, MDM12 and MDM34. A MMM1 homodimer associates with one molecule of MDM12 on each side in a pairwise head-to-tail manner, and the SMP-LTD domains of MMM1 and MDM12 generate a continuous hydrophobic tunnel for phospholipid trafficking.</text>
</comment>